<protein>
    <recommendedName>
        <fullName evidence="7">Aspartate--tRNA ligase</fullName>
        <ecNumber evidence="7">6.1.1.12</ecNumber>
    </recommendedName>
    <alternativeName>
        <fullName evidence="7">Aspartyl-tRNA synthetase</fullName>
        <shortName evidence="7">AspRS</shortName>
    </alternativeName>
</protein>
<evidence type="ECO:0000256" key="7">
    <source>
        <dbReference type="HAMAP-Rule" id="MF_00044"/>
    </source>
</evidence>
<comment type="catalytic activity">
    <reaction evidence="7">
        <text>tRNA(Asp) + L-aspartate + ATP = L-aspartyl-tRNA(Asp) + AMP + diphosphate</text>
        <dbReference type="Rhea" id="RHEA:19649"/>
        <dbReference type="Rhea" id="RHEA-COMP:9660"/>
        <dbReference type="Rhea" id="RHEA-COMP:9678"/>
        <dbReference type="ChEBI" id="CHEBI:29991"/>
        <dbReference type="ChEBI" id="CHEBI:30616"/>
        <dbReference type="ChEBI" id="CHEBI:33019"/>
        <dbReference type="ChEBI" id="CHEBI:78442"/>
        <dbReference type="ChEBI" id="CHEBI:78516"/>
        <dbReference type="ChEBI" id="CHEBI:456215"/>
        <dbReference type="EC" id="6.1.1.12"/>
    </reaction>
</comment>
<dbReference type="EMBL" id="CBXV010000006">
    <property type="protein sequence ID" value="CDM65761.1"/>
    <property type="molecule type" value="Genomic_DNA"/>
</dbReference>
<dbReference type="InterPro" id="IPR004524">
    <property type="entry name" value="Asp-tRNA-ligase_1"/>
</dbReference>
<feature type="binding site" evidence="7">
    <location>
        <position position="505"/>
    </location>
    <ligand>
        <name>L-aspartate</name>
        <dbReference type="ChEBI" id="CHEBI:29991"/>
    </ligand>
</feature>
<dbReference type="Gene3D" id="3.30.1360.30">
    <property type="entry name" value="GAD-like domain"/>
    <property type="match status" value="1"/>
</dbReference>
<dbReference type="SUPFAM" id="SSF55261">
    <property type="entry name" value="GAD domain-like"/>
    <property type="match status" value="1"/>
</dbReference>
<sequence length="601" mass="67721">MLDNLGDWRRTHSCGELRLDHVGQTVTLMGWAARRRDFGPLTFIDLRDRDGVTQVVCDAERSPEAHMRAKEVRSEYVIAVRGPVVARAASQRNPKIATGDVEVHAREIRILNDARTPPFQIEPAPGEPLAGEDLRLRYRYLDLRRPQLQANLRLRHRVIAEIRRYMDEQGFTEIETPILIKSTPEGARDFIVPSRLHPGKFYALPQSPQLFKQLCMIAGLDRYYQIARCFRDEDLRADRQPEFTQLDIEMSFITPEEIYSLIEGLFQRIFRLIDVELPVPFPRFSYAEVMSRFGTDKPDLRFGMELCDLRSAVAGTSFAPFARTLEDGGEIKGIVVKGGAGYSRKTLDELQEFAKRYGASALAWIKLGDDLSSSLLKALGQEAVVRIADCARAERGDLVLLVAGKAKTVAASLGALRNEIARREGLIDESKFAPLWVIDFPMFEYSEEDGRYYAMHHPFTSPVDEDLPLLERAVEGGETHLLGQLRAKAYDPVINGVELASGSIRIHRRDVQRLIFKALGLTEEEARQRFGFFLDALEYGTPPHGGIAPGIDRLMMLLVGTNNIRDVIAFPKTAAAVDLMIDAPSEVDPRLLAELHIKVER</sequence>
<dbReference type="GO" id="GO:0005737">
    <property type="term" value="C:cytoplasm"/>
    <property type="evidence" value="ECO:0007669"/>
    <property type="project" value="UniProtKB-SubCell"/>
</dbReference>
<feature type="binding site" evidence="7">
    <location>
        <begin position="231"/>
        <end position="233"/>
    </location>
    <ligand>
        <name>ATP</name>
        <dbReference type="ChEBI" id="CHEBI:30616"/>
    </ligand>
</feature>
<dbReference type="PANTHER" id="PTHR22594:SF5">
    <property type="entry name" value="ASPARTATE--TRNA LIGASE, MITOCHONDRIAL"/>
    <property type="match status" value="1"/>
</dbReference>
<evidence type="ECO:0000259" key="8">
    <source>
        <dbReference type="PROSITE" id="PS50862"/>
    </source>
</evidence>
<dbReference type="PRINTS" id="PR01042">
    <property type="entry name" value="TRNASYNTHASP"/>
</dbReference>
<dbReference type="Gene3D" id="2.40.50.140">
    <property type="entry name" value="Nucleic acid-binding proteins"/>
    <property type="match status" value="1"/>
</dbReference>
<evidence type="ECO:0000256" key="2">
    <source>
        <dbReference type="ARBA" id="ARBA00022598"/>
    </source>
</evidence>
<evidence type="ECO:0000313" key="9">
    <source>
        <dbReference type="EMBL" id="CDM65761.1"/>
    </source>
</evidence>
<reference evidence="9 10" key="2">
    <citation type="submission" date="2015-01" db="EMBL/GenBank/DDBJ databases">
        <title>Complete genome sequence of Pyrinomonas methylaliphatogenes type strain K22T.</title>
        <authorList>
            <person name="Lee K.C.Y."/>
            <person name="Power J.F."/>
            <person name="Dunfield P.F."/>
            <person name="Morgan X.C."/>
            <person name="Huttenhower C."/>
            <person name="Stott M.B."/>
        </authorList>
    </citation>
    <scope>NUCLEOTIDE SEQUENCE [LARGE SCALE GENOMIC DNA]</scope>
    <source>
        <strain evidence="9 10">K22</strain>
    </source>
</reference>
<evidence type="ECO:0000256" key="6">
    <source>
        <dbReference type="ARBA" id="ARBA00023146"/>
    </source>
</evidence>
<dbReference type="OrthoDB" id="9802326at2"/>
<dbReference type="RefSeq" id="WP_041976294.1">
    <property type="nucleotide sequence ID" value="NZ_CBXV010000006.1"/>
</dbReference>
<dbReference type="InterPro" id="IPR004115">
    <property type="entry name" value="GAD-like_sf"/>
</dbReference>
<organism evidence="9 10">
    <name type="scientific">Pyrinomonas methylaliphatogenes</name>
    <dbReference type="NCBI Taxonomy" id="454194"/>
    <lineage>
        <taxon>Bacteria</taxon>
        <taxon>Pseudomonadati</taxon>
        <taxon>Acidobacteriota</taxon>
        <taxon>Blastocatellia</taxon>
        <taxon>Blastocatellales</taxon>
        <taxon>Pyrinomonadaceae</taxon>
        <taxon>Pyrinomonas</taxon>
    </lineage>
</organism>
<dbReference type="InterPro" id="IPR004364">
    <property type="entry name" value="Aa-tRNA-synt_II"/>
</dbReference>
<feature type="binding site" evidence="7">
    <location>
        <position position="498"/>
    </location>
    <ligand>
        <name>ATP</name>
        <dbReference type="ChEBI" id="CHEBI:30616"/>
    </ligand>
</feature>
<dbReference type="InterPro" id="IPR045864">
    <property type="entry name" value="aa-tRNA-synth_II/BPL/LPL"/>
</dbReference>
<dbReference type="CDD" id="cd00777">
    <property type="entry name" value="AspRS_core"/>
    <property type="match status" value="1"/>
</dbReference>
<feature type="binding site" evidence="7">
    <location>
        <position position="456"/>
    </location>
    <ligand>
        <name>L-aspartate</name>
        <dbReference type="ChEBI" id="CHEBI:29991"/>
    </ligand>
</feature>
<feature type="binding site" evidence="7">
    <location>
        <begin position="550"/>
        <end position="553"/>
    </location>
    <ligand>
        <name>ATP</name>
        <dbReference type="ChEBI" id="CHEBI:30616"/>
    </ligand>
</feature>
<keyword evidence="5 7" id="KW-0648">Protein biosynthesis</keyword>
<gene>
    <name evidence="7" type="primary">aspS</name>
    <name evidence="9" type="ORF">PYK22_01768</name>
</gene>
<dbReference type="GO" id="GO:0005524">
    <property type="term" value="F:ATP binding"/>
    <property type="evidence" value="ECO:0007669"/>
    <property type="project" value="UniProtKB-UniRule"/>
</dbReference>
<keyword evidence="7" id="KW-0963">Cytoplasm</keyword>
<dbReference type="NCBIfam" id="TIGR00459">
    <property type="entry name" value="aspS_bact"/>
    <property type="match status" value="1"/>
</dbReference>
<comment type="caution">
    <text evidence="7">Lacks conserved residue(s) required for the propagation of feature annotation.</text>
</comment>
<dbReference type="InterPro" id="IPR047089">
    <property type="entry name" value="Asp-tRNA-ligase_1_N"/>
</dbReference>
<keyword evidence="3 7" id="KW-0547">Nucleotide-binding</keyword>
<dbReference type="GO" id="GO:0003676">
    <property type="term" value="F:nucleic acid binding"/>
    <property type="evidence" value="ECO:0007669"/>
    <property type="project" value="InterPro"/>
</dbReference>
<dbReference type="GO" id="GO:0006422">
    <property type="term" value="P:aspartyl-tRNA aminoacylation"/>
    <property type="evidence" value="ECO:0007669"/>
    <property type="project" value="UniProtKB-UniRule"/>
</dbReference>
<dbReference type="InterPro" id="IPR004365">
    <property type="entry name" value="NA-bd_OB_tRNA"/>
</dbReference>
<dbReference type="Pfam" id="PF01336">
    <property type="entry name" value="tRNA_anti-codon"/>
    <property type="match status" value="1"/>
</dbReference>
<keyword evidence="6 7" id="KW-0030">Aminoacyl-tRNA synthetase</keyword>
<reference evidence="9 10" key="1">
    <citation type="submission" date="2013-12" db="EMBL/GenBank/DDBJ databases">
        <authorList>
            <person name="Stott M."/>
        </authorList>
    </citation>
    <scope>NUCLEOTIDE SEQUENCE [LARGE SCALE GENOMIC DNA]</scope>
    <source>
        <strain evidence="9 10">K22</strain>
    </source>
</reference>
<evidence type="ECO:0000256" key="3">
    <source>
        <dbReference type="ARBA" id="ARBA00022741"/>
    </source>
</evidence>
<keyword evidence="4 7" id="KW-0067">ATP-binding</keyword>
<dbReference type="CDD" id="cd04317">
    <property type="entry name" value="EcAspRS_like_N"/>
    <property type="match status" value="1"/>
</dbReference>
<keyword evidence="2 7" id="KW-0436">Ligase</keyword>
<dbReference type="NCBIfam" id="NF001750">
    <property type="entry name" value="PRK00476.1"/>
    <property type="match status" value="1"/>
</dbReference>
<dbReference type="InterPro" id="IPR029351">
    <property type="entry name" value="GAD_dom"/>
</dbReference>
<proteinExistence type="inferred from homology"/>
<dbReference type="PANTHER" id="PTHR22594">
    <property type="entry name" value="ASPARTYL/LYSYL-TRNA SYNTHETASE"/>
    <property type="match status" value="1"/>
</dbReference>
<dbReference type="AlphaFoldDB" id="A0A0B6WXF9"/>
<feature type="binding site" evidence="7">
    <location>
        <position position="185"/>
    </location>
    <ligand>
        <name>L-aspartate</name>
        <dbReference type="ChEBI" id="CHEBI:29991"/>
    </ligand>
</feature>
<feature type="binding site" evidence="7">
    <location>
        <position position="240"/>
    </location>
    <ligand>
        <name>ATP</name>
        <dbReference type="ChEBI" id="CHEBI:30616"/>
    </ligand>
</feature>
<dbReference type="SUPFAM" id="SSF55681">
    <property type="entry name" value="Class II aaRS and biotin synthetases"/>
    <property type="match status" value="1"/>
</dbReference>
<evidence type="ECO:0000313" key="10">
    <source>
        <dbReference type="Proteomes" id="UP000031518"/>
    </source>
</evidence>
<dbReference type="InterPro" id="IPR012340">
    <property type="entry name" value="NA-bd_OB-fold"/>
</dbReference>
<dbReference type="STRING" id="454194.PYK22_01768"/>
<comment type="similarity">
    <text evidence="1 7">Belongs to the class-II aminoacyl-tRNA synthetase family. Type 1 subfamily.</text>
</comment>
<dbReference type="InterPro" id="IPR002312">
    <property type="entry name" value="Asp/Asn-tRNA-synth_IIb"/>
</dbReference>
<dbReference type="Proteomes" id="UP000031518">
    <property type="component" value="Unassembled WGS sequence"/>
</dbReference>
<keyword evidence="10" id="KW-1185">Reference proteome</keyword>
<dbReference type="Pfam" id="PF00152">
    <property type="entry name" value="tRNA-synt_2"/>
    <property type="match status" value="1"/>
</dbReference>
<feature type="domain" description="Aminoacyl-transfer RNA synthetases class-II family profile" evidence="8">
    <location>
        <begin position="152"/>
        <end position="571"/>
    </location>
</feature>
<evidence type="ECO:0000256" key="4">
    <source>
        <dbReference type="ARBA" id="ARBA00022840"/>
    </source>
</evidence>
<evidence type="ECO:0000256" key="1">
    <source>
        <dbReference type="ARBA" id="ARBA00006303"/>
    </source>
</evidence>
<name>A0A0B6WXF9_9BACT</name>
<feature type="region of interest" description="Aspartate" evidence="7">
    <location>
        <begin position="209"/>
        <end position="212"/>
    </location>
</feature>
<evidence type="ECO:0000256" key="5">
    <source>
        <dbReference type="ARBA" id="ARBA00022917"/>
    </source>
</evidence>
<dbReference type="PROSITE" id="PS50862">
    <property type="entry name" value="AA_TRNA_LIGASE_II"/>
    <property type="match status" value="1"/>
</dbReference>
<dbReference type="HAMAP" id="MF_00044">
    <property type="entry name" value="Asp_tRNA_synth_type1"/>
    <property type="match status" value="1"/>
</dbReference>
<dbReference type="InterPro" id="IPR047090">
    <property type="entry name" value="AspRS_core"/>
</dbReference>
<accession>A0A0B6WXF9</accession>
<comment type="subcellular location">
    <subcellularLocation>
        <location evidence="7">Cytoplasm</location>
    </subcellularLocation>
</comment>
<dbReference type="InterPro" id="IPR006195">
    <property type="entry name" value="aa-tRNA-synth_II"/>
</dbReference>
<dbReference type="GO" id="GO:0004815">
    <property type="term" value="F:aspartate-tRNA ligase activity"/>
    <property type="evidence" value="ECO:0007669"/>
    <property type="project" value="UniProtKB-UniRule"/>
</dbReference>
<dbReference type="Gene3D" id="3.30.930.10">
    <property type="entry name" value="Bira Bifunctional Protein, Domain 2"/>
    <property type="match status" value="1"/>
</dbReference>
<dbReference type="SUPFAM" id="SSF50249">
    <property type="entry name" value="Nucleic acid-binding proteins"/>
    <property type="match status" value="1"/>
</dbReference>
<feature type="binding site" evidence="7">
    <location>
        <position position="231"/>
    </location>
    <ligand>
        <name>L-aspartate</name>
        <dbReference type="ChEBI" id="CHEBI:29991"/>
    </ligand>
</feature>
<dbReference type="Pfam" id="PF02938">
    <property type="entry name" value="GAD"/>
    <property type="match status" value="1"/>
</dbReference>
<comment type="function">
    <text evidence="7">Catalyzes the attachment of L-aspartate to tRNA(Asp) in a two-step reaction: L-aspartate is first activated by ATP to form Asp-AMP and then transferred to the acceptor end of tRNA(Asp).</text>
</comment>
<dbReference type="EC" id="6.1.1.12" evidence="7"/>
<comment type="subunit">
    <text evidence="7">Homodimer.</text>
</comment>